<dbReference type="GO" id="GO:0005847">
    <property type="term" value="C:mRNA cleavage and polyadenylation specificity factor complex"/>
    <property type="evidence" value="ECO:0007669"/>
    <property type="project" value="TreeGrafter"/>
</dbReference>
<dbReference type="InterPro" id="IPR025742">
    <property type="entry name" value="CSTF2_hinge"/>
</dbReference>
<feature type="compositionally biased region" description="Pro residues" evidence="4">
    <location>
        <begin position="219"/>
        <end position="229"/>
    </location>
</feature>
<reference evidence="6" key="1">
    <citation type="journal article" date="2020" name="Stud. Mycol.">
        <title>101 Dothideomycetes genomes: a test case for predicting lifestyles and emergence of pathogens.</title>
        <authorList>
            <person name="Haridas S."/>
            <person name="Albert R."/>
            <person name="Binder M."/>
            <person name="Bloem J."/>
            <person name="Labutti K."/>
            <person name="Salamov A."/>
            <person name="Andreopoulos B."/>
            <person name="Baker S."/>
            <person name="Barry K."/>
            <person name="Bills G."/>
            <person name="Bluhm B."/>
            <person name="Cannon C."/>
            <person name="Castanera R."/>
            <person name="Culley D."/>
            <person name="Daum C."/>
            <person name="Ezra D."/>
            <person name="Gonzalez J."/>
            <person name="Henrissat B."/>
            <person name="Kuo A."/>
            <person name="Liang C."/>
            <person name="Lipzen A."/>
            <person name="Lutzoni F."/>
            <person name="Magnuson J."/>
            <person name="Mondo S."/>
            <person name="Nolan M."/>
            <person name="Ohm R."/>
            <person name="Pangilinan J."/>
            <person name="Park H.-J."/>
            <person name="Ramirez L."/>
            <person name="Alfaro M."/>
            <person name="Sun H."/>
            <person name="Tritt A."/>
            <person name="Yoshinaga Y."/>
            <person name="Zwiers L.-H."/>
            <person name="Turgeon B."/>
            <person name="Goodwin S."/>
            <person name="Spatafora J."/>
            <person name="Crous P."/>
            <person name="Grigoriev I."/>
        </authorList>
    </citation>
    <scope>NUCLEOTIDE SEQUENCE</scope>
    <source>
        <strain evidence="6">CBS 115976</strain>
    </source>
</reference>
<dbReference type="SUPFAM" id="SSF54928">
    <property type="entry name" value="RNA-binding domain, RBD"/>
    <property type="match status" value="1"/>
</dbReference>
<protein>
    <recommendedName>
        <fullName evidence="5">RRM domain-containing protein</fullName>
    </recommendedName>
</protein>
<dbReference type="GO" id="GO:0003729">
    <property type="term" value="F:mRNA binding"/>
    <property type="evidence" value="ECO:0007669"/>
    <property type="project" value="TreeGrafter"/>
</dbReference>
<feature type="region of interest" description="Disordered" evidence="4">
    <location>
        <begin position="204"/>
        <end position="260"/>
    </location>
</feature>
<dbReference type="InterPro" id="IPR012677">
    <property type="entry name" value="Nucleotide-bd_a/b_plait_sf"/>
</dbReference>
<evidence type="ECO:0000256" key="4">
    <source>
        <dbReference type="SAM" id="MobiDB-lite"/>
    </source>
</evidence>
<feature type="compositionally biased region" description="Low complexity" evidence="4">
    <location>
        <begin position="92"/>
        <end position="114"/>
    </location>
</feature>
<dbReference type="PANTHER" id="PTHR45735">
    <property type="entry name" value="CLEAVAGE STIMULATION FACTOR SUBUNIT 2"/>
    <property type="match status" value="1"/>
</dbReference>
<evidence type="ECO:0000256" key="1">
    <source>
        <dbReference type="ARBA" id="ARBA00004123"/>
    </source>
</evidence>
<feature type="compositionally biased region" description="Pro residues" evidence="4">
    <location>
        <begin position="246"/>
        <end position="260"/>
    </location>
</feature>
<dbReference type="InterPro" id="IPR000504">
    <property type="entry name" value="RRM_dom"/>
</dbReference>
<feature type="compositionally biased region" description="Low complexity" evidence="4">
    <location>
        <begin position="230"/>
        <end position="245"/>
    </location>
</feature>
<dbReference type="InterPro" id="IPR026896">
    <property type="entry name" value="CSTF_C"/>
</dbReference>
<keyword evidence="3" id="KW-0694">RNA-binding</keyword>
<feature type="domain" description="RRM" evidence="5">
    <location>
        <begin position="3"/>
        <end position="81"/>
    </location>
</feature>
<dbReference type="Gene3D" id="1.25.40.630">
    <property type="match status" value="1"/>
</dbReference>
<organism evidence="6 7">
    <name type="scientific">Microthyrium microscopicum</name>
    <dbReference type="NCBI Taxonomy" id="703497"/>
    <lineage>
        <taxon>Eukaryota</taxon>
        <taxon>Fungi</taxon>
        <taxon>Dikarya</taxon>
        <taxon>Ascomycota</taxon>
        <taxon>Pezizomycotina</taxon>
        <taxon>Dothideomycetes</taxon>
        <taxon>Dothideomycetes incertae sedis</taxon>
        <taxon>Microthyriales</taxon>
        <taxon>Microthyriaceae</taxon>
        <taxon>Microthyrium</taxon>
    </lineage>
</organism>
<dbReference type="Pfam" id="PF14327">
    <property type="entry name" value="CSTF2_hinge"/>
    <property type="match status" value="1"/>
</dbReference>
<feature type="compositionally biased region" description="Low complexity" evidence="4">
    <location>
        <begin position="204"/>
        <end position="218"/>
    </location>
</feature>
<keyword evidence="2" id="KW-0539">Nucleus</keyword>
<name>A0A6A6TZ46_9PEZI</name>
<dbReference type="Pfam" id="PF14304">
    <property type="entry name" value="CSTF_C"/>
    <property type="match status" value="1"/>
</dbReference>
<evidence type="ECO:0000259" key="5">
    <source>
        <dbReference type="PROSITE" id="PS50102"/>
    </source>
</evidence>
<proteinExistence type="predicted"/>
<dbReference type="EMBL" id="MU004242">
    <property type="protein sequence ID" value="KAF2664591.1"/>
    <property type="molecule type" value="Genomic_DNA"/>
</dbReference>
<accession>A0A6A6TZ46</accession>
<dbReference type="PANTHER" id="PTHR45735:SF2">
    <property type="entry name" value="CLEAVAGE STIMULATION FACTOR SUBUNIT 2"/>
    <property type="match status" value="1"/>
</dbReference>
<gene>
    <name evidence="6" type="ORF">BT63DRAFT_434676</name>
</gene>
<evidence type="ECO:0000313" key="7">
    <source>
        <dbReference type="Proteomes" id="UP000799302"/>
    </source>
</evidence>
<dbReference type="OrthoDB" id="272703at2759"/>
<dbReference type="Proteomes" id="UP000799302">
    <property type="component" value="Unassembled WGS sequence"/>
</dbReference>
<dbReference type="Pfam" id="PF00076">
    <property type="entry name" value="RRM_1"/>
    <property type="match status" value="1"/>
</dbReference>
<dbReference type="AlphaFoldDB" id="A0A6A6TZ46"/>
<dbReference type="CDD" id="cd12398">
    <property type="entry name" value="RRM_CSTF2_RNA15_like"/>
    <property type="match status" value="1"/>
</dbReference>
<evidence type="ECO:0000313" key="6">
    <source>
        <dbReference type="EMBL" id="KAF2664591.1"/>
    </source>
</evidence>
<sequence>MSSKIFIGNIPYGVTDEAIVDILSRAGTVLNFRAMTDKETGKPKGYGFAEFSDPDAALSAVRNLNNHELQGRQLRVDYANEKDRENHASGYQQQQQQQQQQHGSTTHTTHITNTQGAASRLPPLPPGVELPPGVKAEDAISKTLQTLPPSQLLDILVQMQNLVLHDPVQAQQVLDSSPQLSFAIFQALLQLKLVDPTTVASVMQHASAPPAQQPQAAYQPPPSAPPPQQPHYAAPPQQYQQYPGQPYTPPQPVAAAAPPPIDPARAALIQQLLAMTPDQINALQPQERQEIMALRAQFQSQYR</sequence>
<dbReference type="PROSITE" id="PS50102">
    <property type="entry name" value="RRM"/>
    <property type="match status" value="1"/>
</dbReference>
<dbReference type="InterPro" id="IPR035979">
    <property type="entry name" value="RBD_domain_sf"/>
</dbReference>
<keyword evidence="7" id="KW-1185">Reference proteome</keyword>
<dbReference type="Gene3D" id="1.10.20.70">
    <property type="entry name" value="Transcription termination and cleavage factor, C-terminal domain"/>
    <property type="match status" value="1"/>
</dbReference>
<comment type="subcellular location">
    <subcellularLocation>
        <location evidence="1">Nucleus</location>
    </subcellularLocation>
</comment>
<dbReference type="SMART" id="SM00360">
    <property type="entry name" value="RRM"/>
    <property type="match status" value="1"/>
</dbReference>
<dbReference type="Gene3D" id="3.30.70.330">
    <property type="match status" value="1"/>
</dbReference>
<evidence type="ECO:0000256" key="2">
    <source>
        <dbReference type="ARBA" id="ARBA00023242"/>
    </source>
</evidence>
<evidence type="ECO:0000256" key="3">
    <source>
        <dbReference type="PROSITE-ProRule" id="PRU00176"/>
    </source>
</evidence>
<dbReference type="GO" id="GO:0031124">
    <property type="term" value="P:mRNA 3'-end processing"/>
    <property type="evidence" value="ECO:0007669"/>
    <property type="project" value="InterPro"/>
</dbReference>
<feature type="region of interest" description="Disordered" evidence="4">
    <location>
        <begin position="83"/>
        <end position="134"/>
    </location>
</feature>
<dbReference type="InterPro" id="IPR038192">
    <property type="entry name" value="CSTF_C_sf"/>
</dbReference>